<name>E7MKM9_9FIRM</name>
<sequence length="279" mass="32555">MQKKDFMIACQKEYTNRKLLITGISLQTKESGKQISYDTTHSAFIYPLSGSATISFNGQTFHANPNDIIHGAKNQRVAFEVTSKEPFIHLNIYYDPEIPWHGSSDIMNMVYEISSLQDGGSLELLHRLKNSVMRANWDDQIQRNLIAQQLILSSFGYSYINQELLQIENAIELMETSYHKNLKLKDLAKAAQMDEAHFSYKFNKVYHIRPIDYLIRLRLRKAANLLLKGYSVTEAAWNVGYQDPLYFSRLYKKHFGIPPSHTYRNEERDIEYRRQSKEN</sequence>
<feature type="domain" description="HTH araC/xylS-type" evidence="4">
    <location>
        <begin position="168"/>
        <end position="265"/>
    </location>
</feature>
<keyword evidence="1" id="KW-0805">Transcription regulation</keyword>
<dbReference type="SUPFAM" id="SSF46689">
    <property type="entry name" value="Homeodomain-like"/>
    <property type="match status" value="2"/>
</dbReference>
<dbReference type="SMART" id="SM00342">
    <property type="entry name" value="HTH_ARAC"/>
    <property type="match status" value="1"/>
</dbReference>
<comment type="caution">
    <text evidence="5">The sequence shown here is derived from an EMBL/GenBank/DDBJ whole genome shotgun (WGS) entry which is preliminary data.</text>
</comment>
<dbReference type="Pfam" id="PF12833">
    <property type="entry name" value="HTH_18"/>
    <property type="match status" value="1"/>
</dbReference>
<dbReference type="InterPro" id="IPR003313">
    <property type="entry name" value="AraC-bd"/>
</dbReference>
<dbReference type="OrthoDB" id="247151at2"/>
<dbReference type="GO" id="GO:0043565">
    <property type="term" value="F:sequence-specific DNA binding"/>
    <property type="evidence" value="ECO:0007669"/>
    <property type="project" value="InterPro"/>
</dbReference>
<evidence type="ECO:0000256" key="1">
    <source>
        <dbReference type="ARBA" id="ARBA00023015"/>
    </source>
</evidence>
<dbReference type="GO" id="GO:0003700">
    <property type="term" value="F:DNA-binding transcription factor activity"/>
    <property type="evidence" value="ECO:0007669"/>
    <property type="project" value="InterPro"/>
</dbReference>
<dbReference type="PANTHER" id="PTHR43280">
    <property type="entry name" value="ARAC-FAMILY TRANSCRIPTIONAL REGULATOR"/>
    <property type="match status" value="1"/>
</dbReference>
<organism evidence="5 6">
    <name type="scientific">Solobacterium moorei F0204</name>
    <dbReference type="NCBI Taxonomy" id="706433"/>
    <lineage>
        <taxon>Bacteria</taxon>
        <taxon>Bacillati</taxon>
        <taxon>Bacillota</taxon>
        <taxon>Erysipelotrichia</taxon>
        <taxon>Erysipelotrichales</taxon>
        <taxon>Erysipelotrichaceae</taxon>
        <taxon>Solobacterium</taxon>
    </lineage>
</organism>
<dbReference type="Proteomes" id="UP000004097">
    <property type="component" value="Unassembled WGS sequence"/>
</dbReference>
<evidence type="ECO:0000259" key="4">
    <source>
        <dbReference type="PROSITE" id="PS01124"/>
    </source>
</evidence>
<dbReference type="eggNOG" id="COG2207">
    <property type="taxonomic scope" value="Bacteria"/>
</dbReference>
<protein>
    <submittedName>
        <fullName evidence="5">Transcriptional regulator, AraC family</fullName>
    </submittedName>
</protein>
<dbReference type="HOGENOM" id="CLU_000445_88_6_9"/>
<dbReference type="InterPro" id="IPR011051">
    <property type="entry name" value="RmlC_Cupin_sf"/>
</dbReference>
<dbReference type="InterPro" id="IPR014710">
    <property type="entry name" value="RmlC-like_jellyroll"/>
</dbReference>
<evidence type="ECO:0000313" key="6">
    <source>
        <dbReference type="Proteomes" id="UP000004097"/>
    </source>
</evidence>
<dbReference type="RefSeq" id="WP_006524931.1">
    <property type="nucleotide sequence ID" value="NZ_GL637644.1"/>
</dbReference>
<keyword evidence="3" id="KW-0804">Transcription</keyword>
<accession>E7MKM9</accession>
<dbReference type="PANTHER" id="PTHR43280:SF11">
    <property type="entry name" value="RCS-SPECIFIC HTH-TYPE TRANSCRIPTIONAL ACTIVATOR RCLR"/>
    <property type="match status" value="1"/>
</dbReference>
<dbReference type="STRING" id="706433.HMPREF9430_00074"/>
<dbReference type="SUPFAM" id="SSF51182">
    <property type="entry name" value="RmlC-like cupins"/>
    <property type="match status" value="1"/>
</dbReference>
<dbReference type="Pfam" id="PF02311">
    <property type="entry name" value="AraC_binding"/>
    <property type="match status" value="1"/>
</dbReference>
<dbReference type="InterPro" id="IPR009057">
    <property type="entry name" value="Homeodomain-like_sf"/>
</dbReference>
<evidence type="ECO:0000256" key="2">
    <source>
        <dbReference type="ARBA" id="ARBA00023125"/>
    </source>
</evidence>
<gene>
    <name evidence="5" type="ORF">HMPREF9430_00074</name>
</gene>
<dbReference type="EMBL" id="AECQ01000003">
    <property type="protein sequence ID" value="EFW25304.1"/>
    <property type="molecule type" value="Genomic_DNA"/>
</dbReference>
<keyword evidence="2" id="KW-0238">DNA-binding</keyword>
<dbReference type="AlphaFoldDB" id="E7MKM9"/>
<evidence type="ECO:0000256" key="3">
    <source>
        <dbReference type="ARBA" id="ARBA00023163"/>
    </source>
</evidence>
<keyword evidence="6" id="KW-1185">Reference proteome</keyword>
<dbReference type="PROSITE" id="PS01124">
    <property type="entry name" value="HTH_ARAC_FAMILY_2"/>
    <property type="match status" value="1"/>
</dbReference>
<dbReference type="Gene3D" id="2.60.120.10">
    <property type="entry name" value="Jelly Rolls"/>
    <property type="match status" value="1"/>
</dbReference>
<evidence type="ECO:0000313" key="5">
    <source>
        <dbReference type="EMBL" id="EFW25304.1"/>
    </source>
</evidence>
<dbReference type="InterPro" id="IPR018060">
    <property type="entry name" value="HTH_AraC"/>
</dbReference>
<dbReference type="InterPro" id="IPR018062">
    <property type="entry name" value="HTH_AraC-typ_CS"/>
</dbReference>
<dbReference type="PROSITE" id="PS00041">
    <property type="entry name" value="HTH_ARAC_FAMILY_1"/>
    <property type="match status" value="1"/>
</dbReference>
<proteinExistence type="predicted"/>
<dbReference type="Gene3D" id="1.10.10.60">
    <property type="entry name" value="Homeodomain-like"/>
    <property type="match status" value="2"/>
</dbReference>
<reference evidence="5 6" key="1">
    <citation type="submission" date="2010-08" db="EMBL/GenBank/DDBJ databases">
        <authorList>
            <person name="Weinstock G."/>
            <person name="Sodergren E."/>
            <person name="Clifton S."/>
            <person name="Fulton L."/>
            <person name="Fulton B."/>
            <person name="Courtney L."/>
            <person name="Fronick C."/>
            <person name="Harrison M."/>
            <person name="Strong C."/>
            <person name="Farmer C."/>
            <person name="Delahaunty K."/>
            <person name="Markovic C."/>
            <person name="Hall O."/>
            <person name="Minx P."/>
            <person name="Tomlinson C."/>
            <person name="Mitreva M."/>
            <person name="Hou S."/>
            <person name="Chen J."/>
            <person name="Wollam A."/>
            <person name="Pepin K.H."/>
            <person name="Johnson M."/>
            <person name="Bhonagiri V."/>
            <person name="Zhang X."/>
            <person name="Suruliraj S."/>
            <person name="Warren W."/>
            <person name="Chinwalla A."/>
            <person name="Mardis E.R."/>
            <person name="Wilson R.K."/>
        </authorList>
    </citation>
    <scope>NUCLEOTIDE SEQUENCE [LARGE SCALE GENOMIC DNA]</scope>
    <source>
        <strain evidence="5 6">F0204</strain>
    </source>
</reference>